<dbReference type="HOGENOM" id="CLU_150003_3_0_6"/>
<dbReference type="InterPro" id="IPR041049">
    <property type="entry name" value="DUF5615"/>
</dbReference>
<organism evidence="2 3">
    <name type="scientific">Acidithiobacillus ferrooxidans (strain ATCC 23270 / DSM 14882 / CIP 104768 / NCIMB 8455)</name>
    <name type="common">Ferrobacillus ferrooxidans (strain ATCC 23270)</name>
    <dbReference type="NCBI Taxonomy" id="243159"/>
    <lineage>
        <taxon>Bacteria</taxon>
        <taxon>Pseudomonadati</taxon>
        <taxon>Pseudomonadota</taxon>
        <taxon>Acidithiobacillia</taxon>
        <taxon>Acidithiobacillales</taxon>
        <taxon>Acidithiobacillaceae</taxon>
        <taxon>Acidithiobacillus</taxon>
    </lineage>
</organism>
<evidence type="ECO:0000313" key="2">
    <source>
        <dbReference type="EMBL" id="ACK78087.1"/>
    </source>
</evidence>
<dbReference type="GeneID" id="65280603"/>
<feature type="domain" description="DUF5615" evidence="1">
    <location>
        <begin position="1"/>
        <end position="105"/>
    </location>
</feature>
<sequence>MKFLVDAQLPRRLSLWLMKQGYDAKHTLELPLGNRTPDADLIAIADRDDRVLVTKDDDFVQSFFVSGRPRRLLLVATGNITNEDLFSIWQKHMGLVHNAFLAAQFVEFSKAEILIHQ</sequence>
<proteinExistence type="predicted"/>
<evidence type="ECO:0000259" key="1">
    <source>
        <dbReference type="Pfam" id="PF18480"/>
    </source>
</evidence>
<dbReference type="EMBL" id="CP001219">
    <property type="protein sequence ID" value="ACK78087.1"/>
    <property type="molecule type" value="Genomic_DNA"/>
</dbReference>
<keyword evidence="3" id="KW-1185">Reference proteome</keyword>
<dbReference type="STRING" id="243159.AFE_1368"/>
<dbReference type="Pfam" id="PF18480">
    <property type="entry name" value="DUF5615"/>
    <property type="match status" value="1"/>
</dbReference>
<dbReference type="eggNOG" id="COG4634">
    <property type="taxonomic scope" value="Bacteria"/>
</dbReference>
<name>B7J9H2_ACIF2</name>
<dbReference type="AlphaFoldDB" id="B7J9H2"/>
<dbReference type="KEGG" id="afr:AFE_1368"/>
<protein>
    <recommendedName>
        <fullName evidence="1">DUF5615 domain-containing protein</fullName>
    </recommendedName>
</protein>
<gene>
    <name evidence="2" type="ordered locus">AFE_1368</name>
</gene>
<evidence type="ECO:0000313" key="3">
    <source>
        <dbReference type="Proteomes" id="UP000001362"/>
    </source>
</evidence>
<reference evidence="2 3" key="1">
    <citation type="journal article" date="2008" name="BMC Genomics">
        <title>Acidithiobacillus ferrooxidans metabolism: from genome sequence to industrial applications.</title>
        <authorList>
            <person name="Valdes J."/>
            <person name="Pedroso I."/>
            <person name="Quatrini R."/>
            <person name="Dodson R.J."/>
            <person name="Tettelin H."/>
            <person name="Blake R.II."/>
            <person name="Eisen J.A."/>
            <person name="Holmes D.S."/>
        </authorList>
    </citation>
    <scope>NUCLEOTIDE SEQUENCE [LARGE SCALE GENOMIC DNA]</scope>
    <source>
        <strain evidence="3">ATCC 23270 / DSM 14882 / CIP 104768 / NCIMB 8455</strain>
    </source>
</reference>
<dbReference type="RefSeq" id="WP_012607037.1">
    <property type="nucleotide sequence ID" value="NC_011761.1"/>
</dbReference>
<accession>B7J9H2</accession>
<dbReference type="Proteomes" id="UP000001362">
    <property type="component" value="Chromosome"/>
</dbReference>
<dbReference type="PaxDb" id="243159-AFE_1368"/>